<accession>A0A392VJ91</accession>
<organism evidence="2 3">
    <name type="scientific">Trifolium medium</name>
    <dbReference type="NCBI Taxonomy" id="97028"/>
    <lineage>
        <taxon>Eukaryota</taxon>
        <taxon>Viridiplantae</taxon>
        <taxon>Streptophyta</taxon>
        <taxon>Embryophyta</taxon>
        <taxon>Tracheophyta</taxon>
        <taxon>Spermatophyta</taxon>
        <taxon>Magnoliopsida</taxon>
        <taxon>eudicotyledons</taxon>
        <taxon>Gunneridae</taxon>
        <taxon>Pentapetalae</taxon>
        <taxon>rosids</taxon>
        <taxon>fabids</taxon>
        <taxon>Fabales</taxon>
        <taxon>Fabaceae</taxon>
        <taxon>Papilionoideae</taxon>
        <taxon>50 kb inversion clade</taxon>
        <taxon>NPAAA clade</taxon>
        <taxon>Hologalegina</taxon>
        <taxon>IRL clade</taxon>
        <taxon>Trifolieae</taxon>
        <taxon>Trifolium</taxon>
    </lineage>
</organism>
<dbReference type="AlphaFoldDB" id="A0A392VJ91"/>
<feature type="region of interest" description="Disordered" evidence="1">
    <location>
        <begin position="1"/>
        <end position="70"/>
    </location>
</feature>
<reference evidence="2 3" key="1">
    <citation type="journal article" date="2018" name="Front. Plant Sci.">
        <title>Red Clover (Trifolium pratense) and Zigzag Clover (T. medium) - A Picture of Genomic Similarities and Differences.</title>
        <authorList>
            <person name="Dluhosova J."/>
            <person name="Istvanek J."/>
            <person name="Nedelnik J."/>
            <person name="Repkova J."/>
        </authorList>
    </citation>
    <scope>NUCLEOTIDE SEQUENCE [LARGE SCALE GENOMIC DNA]</scope>
    <source>
        <strain evidence="3">cv. 10/8</strain>
        <tissue evidence="2">Leaf</tissue>
    </source>
</reference>
<feature type="non-terminal residue" evidence="2">
    <location>
        <position position="1"/>
    </location>
</feature>
<protein>
    <submittedName>
        <fullName evidence="2">Uncharacterized protein</fullName>
    </submittedName>
</protein>
<feature type="compositionally biased region" description="Polar residues" evidence="1">
    <location>
        <begin position="1"/>
        <end position="10"/>
    </location>
</feature>
<comment type="caution">
    <text evidence="2">The sequence shown here is derived from an EMBL/GenBank/DDBJ whole genome shotgun (WGS) entry which is preliminary data.</text>
</comment>
<dbReference type="EMBL" id="LXQA011180690">
    <property type="protein sequence ID" value="MCI87987.1"/>
    <property type="molecule type" value="Genomic_DNA"/>
</dbReference>
<evidence type="ECO:0000256" key="1">
    <source>
        <dbReference type="SAM" id="MobiDB-lite"/>
    </source>
</evidence>
<keyword evidence="3" id="KW-1185">Reference proteome</keyword>
<feature type="non-terminal residue" evidence="2">
    <location>
        <position position="70"/>
    </location>
</feature>
<proteinExistence type="predicted"/>
<sequence>GVTASTSNIRINGDQDHTVTSPPREHNTVLSPVQNNDAQMPENITGDPRDGEEASPFTEDEDEVQVLTER</sequence>
<feature type="compositionally biased region" description="Basic and acidic residues" evidence="1">
    <location>
        <begin position="13"/>
        <end position="27"/>
    </location>
</feature>
<feature type="compositionally biased region" description="Polar residues" evidence="1">
    <location>
        <begin position="28"/>
        <end position="38"/>
    </location>
</feature>
<evidence type="ECO:0000313" key="2">
    <source>
        <dbReference type="EMBL" id="MCI87987.1"/>
    </source>
</evidence>
<name>A0A392VJ91_9FABA</name>
<evidence type="ECO:0000313" key="3">
    <source>
        <dbReference type="Proteomes" id="UP000265520"/>
    </source>
</evidence>
<dbReference type="Proteomes" id="UP000265520">
    <property type="component" value="Unassembled WGS sequence"/>
</dbReference>